<reference evidence="4 5" key="1">
    <citation type="submission" date="2023-03" db="EMBL/GenBank/DDBJ databases">
        <title>Isolation and description of six Streptomyces strains from soil environments, able to metabolize different microbial glucans.</title>
        <authorList>
            <person name="Widen T."/>
            <person name="Larsbrink J."/>
        </authorList>
    </citation>
    <scope>NUCLEOTIDE SEQUENCE [LARGE SCALE GENOMIC DNA]</scope>
    <source>
        <strain evidence="4 5">Alt2</strain>
    </source>
</reference>
<dbReference type="SUPFAM" id="SSF51412">
    <property type="entry name" value="Inosine monophosphate dehydrogenase (IMPDH)"/>
    <property type="match status" value="1"/>
</dbReference>
<dbReference type="EC" id="1.13.12.-" evidence="4"/>
<accession>A0ABY9IJD0</accession>
<dbReference type="CDD" id="cd04730">
    <property type="entry name" value="NPD_like"/>
    <property type="match status" value="1"/>
</dbReference>
<dbReference type="PANTHER" id="PTHR32332:SF20">
    <property type="entry name" value="2-NITROPROPANE DIOXYGENASE-LIKE PROTEIN"/>
    <property type="match status" value="1"/>
</dbReference>
<keyword evidence="5" id="KW-1185">Reference proteome</keyword>
<keyword evidence="1" id="KW-0285">Flavoprotein</keyword>
<dbReference type="EMBL" id="CP120988">
    <property type="protein sequence ID" value="WLQ55352.1"/>
    <property type="molecule type" value="Genomic_DNA"/>
</dbReference>
<dbReference type="InterPro" id="IPR013785">
    <property type="entry name" value="Aldolase_TIM"/>
</dbReference>
<sequence>MSGADTGLRLPPPLAAGAAALGTELPVIQAGMGGVATPALAAAVSSAGALGTVALYKSDRALASGLVAATARATPAVFGVNVIPEVAGTLLADQLRAVLDAADRELVVNSYGLPPVPFAREVREAGHLLMVQVGTAEDADAAVAMGARAVVLQGTDAGGHHLGTLPVRQLLARTAERRLGVPLFAAGGVHRGADLLGLAALGASGALCGTAFVATEESGAHPAYRQALTVAGPGDTVTTDRFSIGWPGRVHRVLRSPVTEAAEPLPAQLIAWTTVMGARRPVPRGSAAAPTLEAEGRVDEMARYAGAGVGHVDAVLPAATVVARLRDELRGAIRTDAEAFGGAR</sequence>
<dbReference type="Pfam" id="PF03060">
    <property type="entry name" value="NMO"/>
    <property type="match status" value="1"/>
</dbReference>
<dbReference type="Gene3D" id="3.20.20.70">
    <property type="entry name" value="Aldolase class I"/>
    <property type="match status" value="1"/>
</dbReference>
<evidence type="ECO:0000256" key="1">
    <source>
        <dbReference type="ARBA" id="ARBA00022630"/>
    </source>
</evidence>
<keyword evidence="2" id="KW-0288">FMN</keyword>
<organism evidence="4 5">
    <name type="scientific">Streptomyces poriferorum</name>
    <dbReference type="NCBI Taxonomy" id="2798799"/>
    <lineage>
        <taxon>Bacteria</taxon>
        <taxon>Bacillati</taxon>
        <taxon>Actinomycetota</taxon>
        <taxon>Actinomycetes</taxon>
        <taxon>Kitasatosporales</taxon>
        <taxon>Streptomycetaceae</taxon>
        <taxon>Streptomyces</taxon>
    </lineage>
</organism>
<dbReference type="InterPro" id="IPR004136">
    <property type="entry name" value="NMO"/>
</dbReference>
<dbReference type="RefSeq" id="WP_306083617.1">
    <property type="nucleotide sequence ID" value="NZ_CP120988.1"/>
</dbReference>
<keyword evidence="3 4" id="KW-0560">Oxidoreductase</keyword>
<protein>
    <submittedName>
        <fullName evidence="4">Nitronate monooxygenase</fullName>
        <ecNumber evidence="4">1.13.12.-</ecNumber>
    </submittedName>
</protein>
<name>A0ABY9IJD0_9ACTN</name>
<proteinExistence type="predicted"/>
<evidence type="ECO:0000256" key="2">
    <source>
        <dbReference type="ARBA" id="ARBA00022643"/>
    </source>
</evidence>
<gene>
    <name evidence="4" type="ORF">P8A19_07820</name>
</gene>
<dbReference type="GO" id="GO:0004497">
    <property type="term" value="F:monooxygenase activity"/>
    <property type="evidence" value="ECO:0007669"/>
    <property type="project" value="UniProtKB-KW"/>
</dbReference>
<dbReference type="PANTHER" id="PTHR32332">
    <property type="entry name" value="2-NITROPROPANE DIOXYGENASE"/>
    <property type="match status" value="1"/>
</dbReference>
<evidence type="ECO:0000313" key="5">
    <source>
        <dbReference type="Proteomes" id="UP001235744"/>
    </source>
</evidence>
<dbReference type="Proteomes" id="UP001235744">
    <property type="component" value="Chromosome"/>
</dbReference>
<keyword evidence="4" id="KW-0503">Monooxygenase</keyword>
<evidence type="ECO:0000313" key="4">
    <source>
        <dbReference type="EMBL" id="WLQ55352.1"/>
    </source>
</evidence>
<evidence type="ECO:0000256" key="3">
    <source>
        <dbReference type="ARBA" id="ARBA00023002"/>
    </source>
</evidence>